<dbReference type="AlphaFoldDB" id="A0A6C0HF91"/>
<name>A0A6C0HF91_9ZZZZ</name>
<accession>A0A6C0HF91</accession>
<reference evidence="1" key="1">
    <citation type="journal article" date="2020" name="Nature">
        <title>Giant virus diversity and host interactions through global metagenomics.</title>
        <authorList>
            <person name="Schulz F."/>
            <person name="Roux S."/>
            <person name="Paez-Espino D."/>
            <person name="Jungbluth S."/>
            <person name="Walsh D.A."/>
            <person name="Denef V.J."/>
            <person name="McMahon K.D."/>
            <person name="Konstantinidis K.T."/>
            <person name="Eloe-Fadrosh E.A."/>
            <person name="Kyrpides N.C."/>
            <person name="Woyke T."/>
        </authorList>
    </citation>
    <scope>NUCLEOTIDE SEQUENCE</scope>
    <source>
        <strain evidence="1">GVMAG-M-3300023179-99</strain>
    </source>
</reference>
<protein>
    <submittedName>
        <fullName evidence="1">Uncharacterized protein</fullName>
    </submittedName>
</protein>
<dbReference type="EMBL" id="MN739947">
    <property type="protein sequence ID" value="QHT79301.1"/>
    <property type="molecule type" value="Genomic_DNA"/>
</dbReference>
<organism evidence="1">
    <name type="scientific">viral metagenome</name>
    <dbReference type="NCBI Taxonomy" id="1070528"/>
    <lineage>
        <taxon>unclassified sequences</taxon>
        <taxon>metagenomes</taxon>
        <taxon>organismal metagenomes</taxon>
    </lineage>
</organism>
<proteinExistence type="predicted"/>
<evidence type="ECO:0000313" key="1">
    <source>
        <dbReference type="EMBL" id="QHT79301.1"/>
    </source>
</evidence>
<sequence length="300" mass="35363">MSLMDKVKEYTYIGIGSASHTPLEKYDDRVNQIFPLFVRELGGSWTIIHVDPYFEKPDHQAFLDSYLKSMGFLKRGPYKYETNNIDILFYPKFMEEEQRESFLTNVTTKVVNAGTKLIVQQYTGHDLIPLFKKVSKTFSPEDFEVIKKNVIWDITYGDEHPCSPDMRTWKPLFIGDSFFNLTCMTDTEVLACMGKNPRIDEIIATQFNKEYNHLINVHHVNFRRRMMGLECLSRTHEYNDSATPEQIMEVFSAYLLPVVRVLKELTKLSDEKYSEQLDCINNYKNYDVYKWYSLMRGIYK</sequence>